<dbReference type="EMBL" id="MN738889">
    <property type="protein sequence ID" value="QHT30072.1"/>
    <property type="molecule type" value="Genomic_DNA"/>
</dbReference>
<dbReference type="Gene3D" id="3.40.1440.10">
    <property type="entry name" value="GIY-YIG endonuclease"/>
    <property type="match status" value="1"/>
</dbReference>
<dbReference type="SUPFAM" id="SSF82771">
    <property type="entry name" value="GIY-YIG endonuclease"/>
    <property type="match status" value="1"/>
</dbReference>
<dbReference type="InterPro" id="IPR035901">
    <property type="entry name" value="GIY-YIG_endonuc_sf"/>
</dbReference>
<organism evidence="2">
    <name type="scientific">viral metagenome</name>
    <dbReference type="NCBI Taxonomy" id="1070528"/>
    <lineage>
        <taxon>unclassified sequences</taxon>
        <taxon>metagenomes</taxon>
        <taxon>organismal metagenomes</taxon>
    </lineage>
</organism>
<evidence type="ECO:0000259" key="1">
    <source>
        <dbReference type="SMART" id="SM00465"/>
    </source>
</evidence>
<proteinExistence type="predicted"/>
<reference evidence="2" key="1">
    <citation type="journal article" date="2020" name="Nature">
        <title>Giant virus diversity and host interactions through global metagenomics.</title>
        <authorList>
            <person name="Schulz F."/>
            <person name="Roux S."/>
            <person name="Paez-Espino D."/>
            <person name="Jungbluth S."/>
            <person name="Walsh D.A."/>
            <person name="Denef V.J."/>
            <person name="McMahon K.D."/>
            <person name="Konstantinidis K.T."/>
            <person name="Eloe-Fadrosh E.A."/>
            <person name="Kyrpides N.C."/>
            <person name="Woyke T."/>
        </authorList>
    </citation>
    <scope>NUCLEOTIDE SEQUENCE</scope>
    <source>
        <strain evidence="2">GVMAG-M-3300009068-25</strain>
    </source>
</reference>
<evidence type="ECO:0000313" key="2">
    <source>
        <dbReference type="EMBL" id="QHT30072.1"/>
    </source>
</evidence>
<feature type="domain" description="GIY-YIG" evidence="1">
    <location>
        <begin position="8"/>
        <end position="115"/>
    </location>
</feature>
<name>A0A6C0EMZ9_9ZZZZ</name>
<dbReference type="AlphaFoldDB" id="A0A6C0EMZ9"/>
<sequence length="247" mass="27878">MESNEHVLGEIYIMTNTVNEKVYVGQTVSHRKNHARYMPFGYTGRFKDHISEAMCNTKKHQCRYLNSAIRKYGKDAFAVKLIEVCPLDKLNERETFHIQNSNSMYPNGYNLTAGGRTLEHVKVPTEQTNPAGKRGGCVSRSLETRAKMSASLKTLFEGNESIGQLRSEKARIQHMADKTNLFKGVEIDVTQIDSYITRRKTCILVKVGDRTTRFAGKRYTPDELHSHAIEFLKSLASATLPNCSGTP</sequence>
<dbReference type="CDD" id="cd10443">
    <property type="entry name" value="GIY-YIG_HE_Tlr8p_PBC-V_like"/>
    <property type="match status" value="1"/>
</dbReference>
<dbReference type="InterPro" id="IPR000305">
    <property type="entry name" value="GIY-YIG_endonuc"/>
</dbReference>
<accession>A0A6C0EMZ9</accession>
<protein>
    <recommendedName>
        <fullName evidence="1">GIY-YIG domain-containing protein</fullName>
    </recommendedName>
</protein>
<dbReference type="SMART" id="SM00465">
    <property type="entry name" value="GIYc"/>
    <property type="match status" value="1"/>
</dbReference>